<dbReference type="PROSITE" id="PS00550">
    <property type="entry name" value="HEMERYTHRINS"/>
    <property type="match status" value="1"/>
</dbReference>
<keyword evidence="2" id="KW-0813">Transport</keyword>
<sequence>MWQWEAKYSVGIEVIDHQHKQLIEYINELSIAGAYKSFENRQRVQDVLAKLVDYTISHFSFEEELMEEAGYDMLEPHIKVHEAFIDRVAFFKQRFEDGEDITKQLISDLQMWLINHIQRDDADYKHIVQKALLKKNIAPNEKAKKDKWLSSLVKKFFG</sequence>
<dbReference type="NCBIfam" id="TIGR02481">
    <property type="entry name" value="hemeryth_dom"/>
    <property type="match status" value="1"/>
</dbReference>
<protein>
    <submittedName>
        <fullName evidence="6">Bacteriohemerythrin</fullName>
    </submittedName>
</protein>
<proteinExistence type="inferred from homology"/>
<dbReference type="InterPro" id="IPR012827">
    <property type="entry name" value="Hemerythrin_metal-bd"/>
</dbReference>
<dbReference type="EMBL" id="FAXN01000097">
    <property type="protein sequence ID" value="CUV66568.1"/>
    <property type="molecule type" value="Genomic_DNA"/>
</dbReference>
<dbReference type="CDD" id="cd12107">
    <property type="entry name" value="Hemerythrin"/>
    <property type="match status" value="1"/>
</dbReference>
<evidence type="ECO:0000259" key="5">
    <source>
        <dbReference type="Pfam" id="PF01814"/>
    </source>
</evidence>
<dbReference type="InterPro" id="IPR050669">
    <property type="entry name" value="Hemerythrin"/>
</dbReference>
<gene>
    <name evidence="6" type="ORF">BN3087_910001</name>
</gene>
<dbReference type="Gene3D" id="1.20.120.50">
    <property type="entry name" value="Hemerythrin-like"/>
    <property type="match status" value="1"/>
</dbReference>
<dbReference type="AlphaFoldDB" id="A0A0S4XRD7"/>
<accession>A0A0S4XRD7</accession>
<dbReference type="GO" id="GO:0005344">
    <property type="term" value="F:oxygen carrier activity"/>
    <property type="evidence" value="ECO:0007669"/>
    <property type="project" value="UniProtKB-KW"/>
</dbReference>
<dbReference type="InterPro" id="IPR035938">
    <property type="entry name" value="Hemerythrin-like_sf"/>
</dbReference>
<keyword evidence="4" id="KW-0408">Iron</keyword>
<dbReference type="GO" id="GO:0046872">
    <property type="term" value="F:metal ion binding"/>
    <property type="evidence" value="ECO:0007669"/>
    <property type="project" value="UniProtKB-KW"/>
</dbReference>
<dbReference type="NCBIfam" id="NF033749">
    <property type="entry name" value="bact_hemeryth"/>
    <property type="match status" value="1"/>
</dbReference>
<organism evidence="6">
    <name type="scientific">Sulfurovum sp. enrichment culture clone C5</name>
    <dbReference type="NCBI Taxonomy" id="497650"/>
    <lineage>
        <taxon>Bacteria</taxon>
        <taxon>Pseudomonadati</taxon>
        <taxon>Campylobacterota</taxon>
        <taxon>Epsilonproteobacteria</taxon>
        <taxon>Campylobacterales</taxon>
        <taxon>Sulfurovaceae</taxon>
        <taxon>Sulfurovum</taxon>
        <taxon>environmental samples</taxon>
    </lineage>
</organism>
<dbReference type="InterPro" id="IPR016131">
    <property type="entry name" value="Haemerythrin_Fe_BS"/>
</dbReference>
<reference evidence="6" key="1">
    <citation type="submission" date="2015-11" db="EMBL/GenBank/DDBJ databases">
        <authorList>
            <person name="Zhang Y."/>
            <person name="Guo Z."/>
        </authorList>
    </citation>
    <scope>NUCLEOTIDE SEQUENCE</scope>
    <source>
        <strain evidence="6">BN30871</strain>
    </source>
</reference>
<comment type="similarity">
    <text evidence="1">Belongs to the hemerythrin family.</text>
</comment>
<name>A0A0S4XRD7_9BACT</name>
<evidence type="ECO:0000256" key="2">
    <source>
        <dbReference type="ARBA" id="ARBA00022621"/>
    </source>
</evidence>
<keyword evidence="2" id="KW-0561">Oxygen transport</keyword>
<feature type="domain" description="Hemerythrin-like" evidence="5">
    <location>
        <begin position="11"/>
        <end position="124"/>
    </location>
</feature>
<evidence type="ECO:0000313" key="6">
    <source>
        <dbReference type="EMBL" id="CUV66568.1"/>
    </source>
</evidence>
<dbReference type="SUPFAM" id="SSF47188">
    <property type="entry name" value="Hemerythrin-like"/>
    <property type="match status" value="1"/>
</dbReference>
<keyword evidence="3" id="KW-0479">Metal-binding</keyword>
<evidence type="ECO:0000256" key="4">
    <source>
        <dbReference type="ARBA" id="ARBA00023004"/>
    </source>
</evidence>
<dbReference type="Pfam" id="PF01814">
    <property type="entry name" value="Hemerythrin"/>
    <property type="match status" value="1"/>
</dbReference>
<evidence type="ECO:0000256" key="1">
    <source>
        <dbReference type="ARBA" id="ARBA00010587"/>
    </source>
</evidence>
<dbReference type="NCBIfam" id="NF002007">
    <property type="entry name" value="PRK00808.1"/>
    <property type="match status" value="1"/>
</dbReference>
<evidence type="ECO:0000256" key="3">
    <source>
        <dbReference type="ARBA" id="ARBA00022723"/>
    </source>
</evidence>
<dbReference type="PANTHER" id="PTHR37164:SF1">
    <property type="entry name" value="BACTERIOHEMERYTHRIN"/>
    <property type="match status" value="1"/>
</dbReference>
<dbReference type="InterPro" id="IPR012312">
    <property type="entry name" value="Hemerythrin-like"/>
</dbReference>
<dbReference type="PANTHER" id="PTHR37164">
    <property type="entry name" value="BACTERIOHEMERYTHRIN"/>
    <property type="match status" value="1"/>
</dbReference>